<organism evidence="1 2">
    <name type="scientific">Salinivirga cyanobacteriivorans</name>
    <dbReference type="NCBI Taxonomy" id="1307839"/>
    <lineage>
        <taxon>Bacteria</taxon>
        <taxon>Pseudomonadati</taxon>
        <taxon>Bacteroidota</taxon>
        <taxon>Bacteroidia</taxon>
        <taxon>Bacteroidales</taxon>
        <taxon>Salinivirgaceae</taxon>
        <taxon>Salinivirga</taxon>
    </lineage>
</organism>
<gene>
    <name evidence="1" type="ORF">L21SP5_03541</name>
</gene>
<dbReference type="OrthoDB" id="9806704at2"/>
<dbReference type="EMBL" id="CP013118">
    <property type="protein sequence ID" value="ALO17149.1"/>
    <property type="molecule type" value="Genomic_DNA"/>
</dbReference>
<keyword evidence="2" id="KW-1185">Reference proteome</keyword>
<reference evidence="1 2" key="1">
    <citation type="submission" date="2015-11" db="EMBL/GenBank/DDBJ databases">
        <title>Description and complete genome sequence of a novel strain predominating in hypersaline microbial mats and representing a new family of the Bacteriodetes phylum.</title>
        <authorList>
            <person name="Spring S."/>
            <person name="Bunk B."/>
            <person name="Sproer C."/>
            <person name="Klenk H.-P."/>
        </authorList>
    </citation>
    <scope>NUCLEOTIDE SEQUENCE [LARGE SCALE GENOMIC DNA]</scope>
    <source>
        <strain evidence="1 2">L21-Spi-D4</strain>
    </source>
</reference>
<dbReference type="KEGG" id="blq:L21SP5_03541"/>
<dbReference type="RefSeq" id="WP_057954468.1">
    <property type="nucleotide sequence ID" value="NZ_CP013118.1"/>
</dbReference>
<sequence length="178" mass="20919">MKHIAILPTIKNLVAIFIITLVSLQCNFEKQNPKISMEAAFDHAYSTLDSTVQNTKRQLINYLQHTQSNAGEVVQDDLVKSFFKTQKAFEAIEDKSNLPKSTLVKKERLELAFRRHYINKYQRFYDILMVDTSGNIFYTIKKEADYHQNIFTPEFRHTALSRKLKSDIKKSLVDFRFY</sequence>
<dbReference type="AlphaFoldDB" id="A0A0S2I4P5"/>
<protein>
    <submittedName>
        <fullName evidence="1">Uncharacterized protein</fullName>
    </submittedName>
</protein>
<dbReference type="STRING" id="1307839.L21SP5_03541"/>
<evidence type="ECO:0000313" key="1">
    <source>
        <dbReference type="EMBL" id="ALO17149.1"/>
    </source>
</evidence>
<name>A0A0S2I4P5_9BACT</name>
<proteinExistence type="predicted"/>
<accession>A0A0S2I4P5</accession>
<dbReference type="Proteomes" id="UP000064893">
    <property type="component" value="Chromosome"/>
</dbReference>
<evidence type="ECO:0000313" key="2">
    <source>
        <dbReference type="Proteomes" id="UP000064893"/>
    </source>
</evidence>